<reference evidence="1 2" key="1">
    <citation type="submission" date="2014-04" db="EMBL/GenBank/DDBJ databases">
        <authorList>
            <consortium name="DOE Joint Genome Institute"/>
            <person name="Kuo A."/>
            <person name="Gay G."/>
            <person name="Dore J."/>
            <person name="Kohler A."/>
            <person name="Nagy L.G."/>
            <person name="Floudas D."/>
            <person name="Copeland A."/>
            <person name="Barry K.W."/>
            <person name="Cichocki N."/>
            <person name="Veneault-Fourrey C."/>
            <person name="LaButti K."/>
            <person name="Lindquist E.A."/>
            <person name="Lipzen A."/>
            <person name="Lundell T."/>
            <person name="Morin E."/>
            <person name="Murat C."/>
            <person name="Sun H."/>
            <person name="Tunlid A."/>
            <person name="Henrissat B."/>
            <person name="Grigoriev I.V."/>
            <person name="Hibbett D.S."/>
            <person name="Martin F."/>
            <person name="Nordberg H.P."/>
            <person name="Cantor M.N."/>
            <person name="Hua S.X."/>
        </authorList>
    </citation>
    <scope>NUCLEOTIDE SEQUENCE [LARGE SCALE GENOMIC DNA]</scope>
    <source>
        <strain evidence="2">h7</strain>
    </source>
</reference>
<dbReference type="OrthoDB" id="2984131at2759"/>
<keyword evidence="2" id="KW-1185">Reference proteome</keyword>
<protein>
    <recommendedName>
        <fullName evidence="3">F-box domain-containing protein</fullName>
    </recommendedName>
</protein>
<dbReference type="Proteomes" id="UP000053424">
    <property type="component" value="Unassembled WGS sequence"/>
</dbReference>
<dbReference type="SUPFAM" id="SSF52047">
    <property type="entry name" value="RNI-like"/>
    <property type="match status" value="1"/>
</dbReference>
<sequence>MVEHDSSVLVVALSNKDRLSLSEPETYTSIRCKLGDNVVWEHLLSNPTCAAHVRELEIQREDLSRRGIMDEEDPFLTPRKKTVQEITTAPEVSTSEQVVHSEQLLMKAIRLMVNLESFTWDRWVPEVNQGEEIQAAEYQLHYETHRGDIWTALRASAKLERLTVVDLGRAILRPTNIPVDVRSIFSSTIFTLSNLTHLDLKMFYSPADEMEGSYGEYEDEDGDEELLPGRVKWERLHDLLSRCPNLKSLSLAIYDHDFYYKCGGNPYTNITPIFSKLMGYWHHLSSLKLRDIVVSDSIMATFLKTHTNLRNFSMSLSLEDELPELPFDLESYVTDLSRNEILSNIESLYISPPRALRPILRSLRRPSPRLRSLGTLEPCDWNASEELHADENYVSSLDDVWGYNSPATETQMMEDGSPSPGGSRELSNLLSGISNVRSLVVTDVKDLRQLDKLVRATPELETIVFRDSFEYLASHAAPHTELVSYLSHWSRLTTLYGVALWPSTTDDDSHLDVSSEFVLSIARDVVAQCPLLQHVSWIDGTPLTIVKENGELRLESLS</sequence>
<dbReference type="HOGENOM" id="CLU_474904_0_0_1"/>
<gene>
    <name evidence="1" type="ORF">M413DRAFT_144468</name>
</gene>
<evidence type="ECO:0000313" key="2">
    <source>
        <dbReference type="Proteomes" id="UP000053424"/>
    </source>
</evidence>
<dbReference type="AlphaFoldDB" id="A0A0C2YJL0"/>
<name>A0A0C2YJL0_HEBCY</name>
<evidence type="ECO:0008006" key="3">
    <source>
        <dbReference type="Google" id="ProtNLM"/>
    </source>
</evidence>
<dbReference type="STRING" id="686832.A0A0C2YJL0"/>
<reference evidence="2" key="2">
    <citation type="submission" date="2015-01" db="EMBL/GenBank/DDBJ databases">
        <title>Evolutionary Origins and Diversification of the Mycorrhizal Mutualists.</title>
        <authorList>
            <consortium name="DOE Joint Genome Institute"/>
            <consortium name="Mycorrhizal Genomics Consortium"/>
            <person name="Kohler A."/>
            <person name="Kuo A."/>
            <person name="Nagy L.G."/>
            <person name="Floudas D."/>
            <person name="Copeland A."/>
            <person name="Barry K.W."/>
            <person name="Cichocki N."/>
            <person name="Veneault-Fourrey C."/>
            <person name="LaButti K."/>
            <person name="Lindquist E.A."/>
            <person name="Lipzen A."/>
            <person name="Lundell T."/>
            <person name="Morin E."/>
            <person name="Murat C."/>
            <person name="Riley R."/>
            <person name="Ohm R."/>
            <person name="Sun H."/>
            <person name="Tunlid A."/>
            <person name="Henrissat B."/>
            <person name="Grigoriev I.V."/>
            <person name="Hibbett D.S."/>
            <person name="Martin F."/>
        </authorList>
    </citation>
    <scope>NUCLEOTIDE SEQUENCE [LARGE SCALE GENOMIC DNA]</scope>
    <source>
        <strain evidence="2">h7</strain>
    </source>
</reference>
<evidence type="ECO:0000313" key="1">
    <source>
        <dbReference type="EMBL" id="KIM41207.1"/>
    </source>
</evidence>
<dbReference type="EMBL" id="KN831780">
    <property type="protein sequence ID" value="KIM41207.1"/>
    <property type="molecule type" value="Genomic_DNA"/>
</dbReference>
<accession>A0A0C2YJL0</accession>
<organism evidence="1 2">
    <name type="scientific">Hebeloma cylindrosporum</name>
    <dbReference type="NCBI Taxonomy" id="76867"/>
    <lineage>
        <taxon>Eukaryota</taxon>
        <taxon>Fungi</taxon>
        <taxon>Dikarya</taxon>
        <taxon>Basidiomycota</taxon>
        <taxon>Agaricomycotina</taxon>
        <taxon>Agaricomycetes</taxon>
        <taxon>Agaricomycetidae</taxon>
        <taxon>Agaricales</taxon>
        <taxon>Agaricineae</taxon>
        <taxon>Hymenogastraceae</taxon>
        <taxon>Hebeloma</taxon>
    </lineage>
</organism>
<proteinExistence type="predicted"/>
<dbReference type="InterPro" id="IPR032675">
    <property type="entry name" value="LRR_dom_sf"/>
</dbReference>
<dbReference type="Gene3D" id="3.80.10.10">
    <property type="entry name" value="Ribonuclease Inhibitor"/>
    <property type="match status" value="1"/>
</dbReference>